<gene>
    <name evidence="1" type="ORF">MJAP1_000888</name>
</gene>
<keyword evidence="2" id="KW-1185">Reference proteome</keyword>
<sequence length="254" mass="27377">MAGLLRAPRRLGVWSAVRGACRGVRYASGASDAEKSMHELEARWESNPLLHLLASPLRRCIVTHAALPNGLMIQLKVVHIPKGEGTELTLLPDGILHPRYAQKKLGKGMWVLGDQQVFQRLQEKQMHRSVAPEASLLPRVLPLVTHQLQERVVQELELAVARAQTGALERAAAHADNAASAPYHPGPAQARHMRSDALYTPEAPRHGASLVLHESTDGAAARLSPPGACVAYAVPGLFGDAALRAAALAHLLRD</sequence>
<dbReference type="AlphaFoldDB" id="A0AAF0EZI8"/>
<dbReference type="Proteomes" id="UP001217754">
    <property type="component" value="Chromosome 1"/>
</dbReference>
<dbReference type="EMBL" id="CP119958">
    <property type="protein sequence ID" value="WFD37940.1"/>
    <property type="molecule type" value="Genomic_DNA"/>
</dbReference>
<accession>A0AAF0EZI8</accession>
<name>A0AAF0EZI8_9BASI</name>
<evidence type="ECO:0000313" key="1">
    <source>
        <dbReference type="EMBL" id="WFD37940.1"/>
    </source>
</evidence>
<proteinExistence type="predicted"/>
<organism evidence="1 2">
    <name type="scientific">Malassezia japonica</name>
    <dbReference type="NCBI Taxonomy" id="223818"/>
    <lineage>
        <taxon>Eukaryota</taxon>
        <taxon>Fungi</taxon>
        <taxon>Dikarya</taxon>
        <taxon>Basidiomycota</taxon>
        <taxon>Ustilaginomycotina</taxon>
        <taxon>Malasseziomycetes</taxon>
        <taxon>Malasseziales</taxon>
        <taxon>Malasseziaceae</taxon>
        <taxon>Malassezia</taxon>
    </lineage>
</organism>
<dbReference type="GeneID" id="85224537"/>
<dbReference type="RefSeq" id="XP_060120837.1">
    <property type="nucleotide sequence ID" value="XM_060264854.1"/>
</dbReference>
<reference evidence="1" key="1">
    <citation type="submission" date="2023-03" db="EMBL/GenBank/DDBJ databases">
        <title>Mating type loci evolution in Malassezia.</title>
        <authorList>
            <person name="Coelho M.A."/>
        </authorList>
    </citation>
    <scope>NUCLEOTIDE SEQUENCE</scope>
    <source>
        <strain evidence="1">CBS 9431</strain>
    </source>
</reference>
<protein>
    <submittedName>
        <fullName evidence="1">Uncharacterized protein</fullName>
    </submittedName>
</protein>
<evidence type="ECO:0000313" key="2">
    <source>
        <dbReference type="Proteomes" id="UP001217754"/>
    </source>
</evidence>